<sequence length="256" mass="29271">MLIKDLQKLGLSEKEAKVYLAALELAEESVQNIAAKAGVNRPTAYVVLEKLIKFGLVSTRGDGKKTLFSASDPRELKHIIEKTEKDLQEQKETLKQTMDQLEAIHNAHSTKPVVRYFEGVDGLEAMDRFGQDDTRKTDKFYSLSAIDLVEKFYPGRRKTGIQERVKSNIKTQTIYTAEKEFTASQNKLNLREGIMVQRVKYPLNGTIKIIPNWGIKLYYFDEIKPYGVIIESSHIAENMIQLFKLAWIGAQQEKKK</sequence>
<feature type="coiled-coil region" evidence="1">
    <location>
        <begin position="77"/>
        <end position="107"/>
    </location>
</feature>
<keyword evidence="1" id="KW-0175">Coiled coil</keyword>
<dbReference type="PANTHER" id="PTHR34293:SF1">
    <property type="entry name" value="HTH-TYPE TRANSCRIPTIONAL REGULATOR TRMBL2"/>
    <property type="match status" value="1"/>
</dbReference>
<dbReference type="Proteomes" id="UP000229966">
    <property type="component" value="Unassembled WGS sequence"/>
</dbReference>
<dbReference type="InterPro" id="IPR036390">
    <property type="entry name" value="WH_DNA-bd_sf"/>
</dbReference>
<dbReference type="SUPFAM" id="SSF46785">
    <property type="entry name" value="Winged helix' DNA-binding domain"/>
    <property type="match status" value="1"/>
</dbReference>
<evidence type="ECO:0000256" key="1">
    <source>
        <dbReference type="SAM" id="Coils"/>
    </source>
</evidence>
<dbReference type="InterPro" id="IPR051797">
    <property type="entry name" value="TrmB-like"/>
</dbReference>
<protein>
    <recommendedName>
        <fullName evidence="2">Transcription regulator TrmB N-terminal domain-containing protein</fullName>
    </recommendedName>
</protein>
<feature type="domain" description="Transcription regulator TrmB N-terminal" evidence="2">
    <location>
        <begin position="6"/>
        <end position="73"/>
    </location>
</feature>
<dbReference type="PANTHER" id="PTHR34293">
    <property type="entry name" value="HTH-TYPE TRANSCRIPTIONAL REGULATOR TRMBL2"/>
    <property type="match status" value="1"/>
</dbReference>
<dbReference type="Gene3D" id="1.10.10.10">
    <property type="entry name" value="Winged helix-like DNA-binding domain superfamily/Winged helix DNA-binding domain"/>
    <property type="match status" value="1"/>
</dbReference>
<evidence type="ECO:0000313" key="3">
    <source>
        <dbReference type="EMBL" id="PIV25555.1"/>
    </source>
</evidence>
<proteinExistence type="predicted"/>
<dbReference type="InterPro" id="IPR002831">
    <property type="entry name" value="Tscrpt_reg_TrmB_N"/>
</dbReference>
<accession>A0A2M7CIV1</accession>
<dbReference type="AlphaFoldDB" id="A0A2M7CIV1"/>
<gene>
    <name evidence="3" type="ORF">COS38_00955</name>
</gene>
<dbReference type="InterPro" id="IPR036388">
    <property type="entry name" value="WH-like_DNA-bd_sf"/>
</dbReference>
<evidence type="ECO:0000259" key="2">
    <source>
        <dbReference type="Pfam" id="PF01978"/>
    </source>
</evidence>
<dbReference type="EMBL" id="PEUM01000023">
    <property type="protein sequence ID" value="PIV25555.1"/>
    <property type="molecule type" value="Genomic_DNA"/>
</dbReference>
<reference evidence="4" key="1">
    <citation type="submission" date="2017-09" db="EMBL/GenBank/DDBJ databases">
        <title>Depth-based differentiation of microbial function through sediment-hosted aquifers and enrichment of novel symbionts in the deep terrestrial subsurface.</title>
        <authorList>
            <person name="Probst A.J."/>
            <person name="Ladd B."/>
            <person name="Jarett J.K."/>
            <person name="Geller-Mcgrath D.E."/>
            <person name="Sieber C.M.K."/>
            <person name="Emerson J.B."/>
            <person name="Anantharaman K."/>
            <person name="Thomas B.C."/>
            <person name="Malmstrom R."/>
            <person name="Stieglmeier M."/>
            <person name="Klingl A."/>
            <person name="Woyke T."/>
            <person name="Ryan C.M."/>
            <person name="Banfield J.F."/>
        </authorList>
    </citation>
    <scope>NUCLEOTIDE SEQUENCE [LARGE SCALE GENOMIC DNA]</scope>
</reference>
<dbReference type="Pfam" id="PF01978">
    <property type="entry name" value="TrmB"/>
    <property type="match status" value="1"/>
</dbReference>
<name>A0A2M7CIV1_9BACT</name>
<comment type="caution">
    <text evidence="3">The sequence shown here is derived from an EMBL/GenBank/DDBJ whole genome shotgun (WGS) entry which is preliminary data.</text>
</comment>
<organism evidence="3 4">
    <name type="scientific">Candidatus Berkelbacteria bacterium CG03_land_8_20_14_0_80_40_36</name>
    <dbReference type="NCBI Taxonomy" id="1974509"/>
    <lineage>
        <taxon>Bacteria</taxon>
        <taxon>Candidatus Berkelbacteria</taxon>
    </lineage>
</organism>
<evidence type="ECO:0000313" key="4">
    <source>
        <dbReference type="Proteomes" id="UP000229966"/>
    </source>
</evidence>